<sequence>MHLLPKVIAAALVLAAAPAIAQDHSMHGGAAAPESKLPAICLENAKGHDMSAMAAAPAEGDEAHRALAATMDAMHGDMAAGMTATDIDVAFVCGMIPHHQGAIDMAKVELQYGKDEWARGMAQKVIDAQEQEIADMLKWLEDKSK</sequence>
<dbReference type="Proteomes" id="UP001156140">
    <property type="component" value="Unassembled WGS sequence"/>
</dbReference>
<feature type="domain" description="DUF305" evidence="2">
    <location>
        <begin position="51"/>
        <end position="140"/>
    </location>
</feature>
<dbReference type="RefSeq" id="WP_281735261.1">
    <property type="nucleotide sequence ID" value="NZ_JAKETQ010000001.1"/>
</dbReference>
<evidence type="ECO:0000259" key="2">
    <source>
        <dbReference type="Pfam" id="PF03713"/>
    </source>
</evidence>
<keyword evidence="4" id="KW-1185">Reference proteome</keyword>
<dbReference type="Gene3D" id="1.20.1260.10">
    <property type="match status" value="1"/>
</dbReference>
<feature type="signal peptide" evidence="1">
    <location>
        <begin position="1"/>
        <end position="21"/>
    </location>
</feature>
<feature type="chain" id="PRO_5041453729" evidence="1">
    <location>
        <begin position="22"/>
        <end position="145"/>
    </location>
</feature>
<proteinExistence type="predicted"/>
<accession>A0AA41UAG3</accession>
<dbReference type="InterPro" id="IPR012347">
    <property type="entry name" value="Ferritin-like"/>
</dbReference>
<evidence type="ECO:0000256" key="1">
    <source>
        <dbReference type="SAM" id="SignalP"/>
    </source>
</evidence>
<organism evidence="3 4">
    <name type="scientific">Paradevosia shaoguanensis</name>
    <dbReference type="NCBI Taxonomy" id="1335043"/>
    <lineage>
        <taxon>Bacteria</taxon>
        <taxon>Pseudomonadati</taxon>
        <taxon>Pseudomonadota</taxon>
        <taxon>Alphaproteobacteria</taxon>
        <taxon>Hyphomicrobiales</taxon>
        <taxon>Devosiaceae</taxon>
        <taxon>Paradevosia</taxon>
    </lineage>
</organism>
<evidence type="ECO:0000313" key="3">
    <source>
        <dbReference type="EMBL" id="MCI0126358.1"/>
    </source>
</evidence>
<evidence type="ECO:0000313" key="4">
    <source>
        <dbReference type="Proteomes" id="UP001156140"/>
    </source>
</evidence>
<dbReference type="EMBL" id="JALAZD010000001">
    <property type="protein sequence ID" value="MCI0126358.1"/>
    <property type="molecule type" value="Genomic_DNA"/>
</dbReference>
<dbReference type="InterPro" id="IPR005183">
    <property type="entry name" value="DUF305_CopM-like"/>
</dbReference>
<dbReference type="AlphaFoldDB" id="A0AA41UAG3"/>
<protein>
    <submittedName>
        <fullName evidence="3">DUF305 domain-containing protein</fullName>
    </submittedName>
</protein>
<dbReference type="PANTHER" id="PTHR36933">
    <property type="entry name" value="SLL0788 PROTEIN"/>
    <property type="match status" value="1"/>
</dbReference>
<keyword evidence="1" id="KW-0732">Signal</keyword>
<gene>
    <name evidence="3" type="ORF">ML536_05920</name>
</gene>
<dbReference type="Pfam" id="PF03713">
    <property type="entry name" value="DUF305"/>
    <property type="match status" value="1"/>
</dbReference>
<name>A0AA41UAG3_9HYPH</name>
<reference evidence="3" key="1">
    <citation type="submission" date="2022-03" db="EMBL/GenBank/DDBJ databases">
        <title>The complete genome sequence of a Methyloterrigena soli.</title>
        <authorList>
            <person name="Zi Z."/>
        </authorList>
    </citation>
    <scope>NUCLEOTIDE SEQUENCE</scope>
    <source>
        <strain evidence="3">M48</strain>
    </source>
</reference>
<comment type="caution">
    <text evidence="3">The sequence shown here is derived from an EMBL/GenBank/DDBJ whole genome shotgun (WGS) entry which is preliminary data.</text>
</comment>
<dbReference type="PANTHER" id="PTHR36933:SF1">
    <property type="entry name" value="SLL0788 PROTEIN"/>
    <property type="match status" value="1"/>
</dbReference>